<feature type="domain" description="Peptidase S1" evidence="17">
    <location>
        <begin position="114"/>
        <end position="401"/>
    </location>
</feature>
<evidence type="ECO:0000256" key="10">
    <source>
        <dbReference type="ARBA" id="ARBA00023157"/>
    </source>
</evidence>
<dbReference type="FunFam" id="2.40.10.10:FF:000092">
    <property type="entry name" value="Transmembrane protease serine 5"/>
    <property type="match status" value="1"/>
</dbReference>
<dbReference type="InterPro" id="IPR001314">
    <property type="entry name" value="Peptidase_S1A"/>
</dbReference>
<feature type="domain" description="SRCR" evidence="18">
    <location>
        <begin position="126"/>
        <end position="171"/>
    </location>
</feature>
<dbReference type="PROSITE" id="PS00420">
    <property type="entry name" value="SRCR_1"/>
    <property type="match status" value="1"/>
</dbReference>
<dbReference type="GeneID" id="111166924"/>
<evidence type="ECO:0000313" key="20">
    <source>
        <dbReference type="RefSeq" id="XP_022414889.1"/>
    </source>
</evidence>
<evidence type="ECO:0000256" key="14">
    <source>
        <dbReference type="ARBA" id="ARBA00075021"/>
    </source>
</evidence>
<keyword evidence="3 20" id="KW-0645">Protease</keyword>
<feature type="compositionally biased region" description="Polar residues" evidence="16">
    <location>
        <begin position="1"/>
        <end position="18"/>
    </location>
</feature>
<evidence type="ECO:0000256" key="3">
    <source>
        <dbReference type="ARBA" id="ARBA00022670"/>
    </source>
</evidence>
<dbReference type="PANTHER" id="PTHR24252">
    <property type="entry name" value="ACROSIN-RELATED"/>
    <property type="match status" value="1"/>
</dbReference>
<evidence type="ECO:0000256" key="12">
    <source>
        <dbReference type="ARBA" id="ARBA00056576"/>
    </source>
</evidence>
<name>A0A2Y9LYU6_DELLE</name>
<dbReference type="InterPro" id="IPR036772">
    <property type="entry name" value="SRCR-like_dom_sf"/>
</dbReference>
<evidence type="ECO:0000256" key="5">
    <source>
        <dbReference type="ARBA" id="ARBA00022801"/>
    </source>
</evidence>
<comment type="subcellular location">
    <subcellularLocation>
        <location evidence="1">Cell membrane</location>
        <topology evidence="1">Single-pass type II membrane protein</topology>
    </subcellularLocation>
</comment>
<gene>
    <name evidence="20" type="primary">TMPRSS5</name>
</gene>
<dbReference type="CDD" id="cd00190">
    <property type="entry name" value="Tryp_SPc"/>
    <property type="match status" value="1"/>
</dbReference>
<dbReference type="InterPro" id="IPR033116">
    <property type="entry name" value="TRYPSIN_SER"/>
</dbReference>
<evidence type="ECO:0000313" key="19">
    <source>
        <dbReference type="Proteomes" id="UP000248483"/>
    </source>
</evidence>
<keyword evidence="9" id="KW-0472">Membrane</keyword>
<evidence type="ECO:0000256" key="11">
    <source>
        <dbReference type="ARBA" id="ARBA00023180"/>
    </source>
</evidence>
<evidence type="ECO:0000256" key="6">
    <source>
        <dbReference type="ARBA" id="ARBA00022825"/>
    </source>
</evidence>
<keyword evidence="7" id="KW-0735">Signal-anchor</keyword>
<evidence type="ECO:0000256" key="16">
    <source>
        <dbReference type="SAM" id="MobiDB-lite"/>
    </source>
</evidence>
<dbReference type="PRINTS" id="PR00722">
    <property type="entry name" value="CHYMOTRYPSIN"/>
</dbReference>
<dbReference type="GO" id="GO:0006508">
    <property type="term" value="P:proteolysis"/>
    <property type="evidence" value="ECO:0007669"/>
    <property type="project" value="UniProtKB-KW"/>
</dbReference>
<organism evidence="19 20">
    <name type="scientific">Delphinapterus leucas</name>
    <name type="common">Beluga whale</name>
    <dbReference type="NCBI Taxonomy" id="9749"/>
    <lineage>
        <taxon>Eukaryota</taxon>
        <taxon>Metazoa</taxon>
        <taxon>Chordata</taxon>
        <taxon>Craniata</taxon>
        <taxon>Vertebrata</taxon>
        <taxon>Euteleostomi</taxon>
        <taxon>Mammalia</taxon>
        <taxon>Eutheria</taxon>
        <taxon>Laurasiatheria</taxon>
        <taxon>Artiodactyla</taxon>
        <taxon>Whippomorpha</taxon>
        <taxon>Cetacea</taxon>
        <taxon>Odontoceti</taxon>
        <taxon>Monodontidae</taxon>
        <taxon>Delphinapterus</taxon>
    </lineage>
</organism>
<dbReference type="InterPro" id="IPR001190">
    <property type="entry name" value="SRCR"/>
</dbReference>
<keyword evidence="10" id="KW-1015">Disulfide bond</keyword>
<dbReference type="Pfam" id="PF00089">
    <property type="entry name" value="Trypsin"/>
    <property type="match status" value="1"/>
</dbReference>
<dbReference type="PROSITE" id="PS50287">
    <property type="entry name" value="SRCR_2"/>
    <property type="match status" value="1"/>
</dbReference>
<dbReference type="PANTHER" id="PTHR24252:SF7">
    <property type="entry name" value="HYALIN"/>
    <property type="match status" value="1"/>
</dbReference>
<dbReference type="CTD" id="80975"/>
<proteinExistence type="predicted"/>
<dbReference type="InterPro" id="IPR009003">
    <property type="entry name" value="Peptidase_S1_PA"/>
</dbReference>
<dbReference type="InterPro" id="IPR001254">
    <property type="entry name" value="Trypsin_dom"/>
</dbReference>
<dbReference type="InterPro" id="IPR043504">
    <property type="entry name" value="Peptidase_S1_PA_chymotrypsin"/>
</dbReference>
<evidence type="ECO:0000256" key="15">
    <source>
        <dbReference type="PROSITE-ProRule" id="PRU00196"/>
    </source>
</evidence>
<evidence type="ECO:0000256" key="4">
    <source>
        <dbReference type="ARBA" id="ARBA00022692"/>
    </source>
</evidence>
<keyword evidence="5" id="KW-0378">Hydrolase</keyword>
<comment type="caution">
    <text evidence="15">Lacks conserved residue(s) required for the propagation of feature annotation.</text>
</comment>
<evidence type="ECO:0000256" key="9">
    <source>
        <dbReference type="ARBA" id="ARBA00023136"/>
    </source>
</evidence>
<dbReference type="Proteomes" id="UP000248483">
    <property type="component" value="Unplaced"/>
</dbReference>
<dbReference type="PROSITE" id="PS50240">
    <property type="entry name" value="TRYPSIN_DOM"/>
    <property type="match status" value="1"/>
</dbReference>
<protein>
    <recommendedName>
        <fullName evidence="13">Transmembrane protease serine 5</fullName>
    </recommendedName>
    <alternativeName>
        <fullName evidence="14">Spinesin</fullName>
    </alternativeName>
</protein>
<sequence>MIQGGPCQTSPRDLSQSEGETETETETLRAQCLSSARCGGPASGRAVRSPPEAAFASLCCRSLALLLGPLLGESLPSPSLSLSLSSEALYLWPAAPQPVPGTLQDEDMSLNCSEASGEEALLPSLPRAVSFRINTEDFLLEVQVRARPDWLLVCHEGWSSALGVRICQSLGHLRLTDHKAVNLSDIRLNSSRQFAQLSPRLGGLPEEVWQPRLSRRSSWRVHTGLVSQSTVRPHQGAVVERIIAHPLYSAQSHDYDVALLQLRTPLHFSDTVGAVCLPAEEQDFPRGSQCWVSGWGHTDPSHTHRSDTLRDTVVPLLSTQLCNSSCVYSGALTPRMLCAGYLDQRADACQGDSGGPLVCLDKGTWRLVGVVSWGRGCAEPNHPGVYAKVAEFLDWIQDTAQVSRGAGGADPFVKDQ</sequence>
<keyword evidence="8" id="KW-1133">Transmembrane helix</keyword>
<feature type="region of interest" description="Disordered" evidence="16">
    <location>
        <begin position="1"/>
        <end position="27"/>
    </location>
</feature>
<dbReference type="PROSITE" id="PS00135">
    <property type="entry name" value="TRYPSIN_SER"/>
    <property type="match status" value="1"/>
</dbReference>
<keyword evidence="19" id="KW-1185">Reference proteome</keyword>
<keyword evidence="6" id="KW-0720">Serine protease</keyword>
<comment type="function">
    <text evidence="12">May play a role in hearing.</text>
</comment>
<dbReference type="GO" id="GO:0005886">
    <property type="term" value="C:plasma membrane"/>
    <property type="evidence" value="ECO:0007669"/>
    <property type="project" value="UniProtKB-SubCell"/>
</dbReference>
<dbReference type="RefSeq" id="XP_022414889.1">
    <property type="nucleotide sequence ID" value="XM_022559181.2"/>
</dbReference>
<keyword evidence="4 20" id="KW-0812">Transmembrane</keyword>
<dbReference type="AlphaFoldDB" id="A0A2Y9LYU6"/>
<evidence type="ECO:0000256" key="1">
    <source>
        <dbReference type="ARBA" id="ARBA00004401"/>
    </source>
</evidence>
<evidence type="ECO:0000256" key="2">
    <source>
        <dbReference type="ARBA" id="ARBA00022475"/>
    </source>
</evidence>
<dbReference type="SUPFAM" id="SSF56487">
    <property type="entry name" value="SRCR-like"/>
    <property type="match status" value="1"/>
</dbReference>
<keyword evidence="2" id="KW-1003">Cell membrane</keyword>
<dbReference type="GO" id="GO:0004252">
    <property type="term" value="F:serine-type endopeptidase activity"/>
    <property type="evidence" value="ECO:0007669"/>
    <property type="project" value="InterPro"/>
</dbReference>
<reference evidence="20" key="1">
    <citation type="submission" date="2025-08" db="UniProtKB">
        <authorList>
            <consortium name="RefSeq"/>
        </authorList>
    </citation>
    <scope>IDENTIFICATION</scope>
    <source>
        <tissue evidence="20">Blood</tissue>
    </source>
</reference>
<dbReference type="SMART" id="SM00020">
    <property type="entry name" value="Tryp_SPc"/>
    <property type="match status" value="1"/>
</dbReference>
<evidence type="ECO:0000259" key="17">
    <source>
        <dbReference type="PROSITE" id="PS50240"/>
    </source>
</evidence>
<evidence type="ECO:0000259" key="18">
    <source>
        <dbReference type="PROSITE" id="PS50287"/>
    </source>
</evidence>
<accession>A0A2Y9LYU6</accession>
<dbReference type="Gene3D" id="2.40.10.10">
    <property type="entry name" value="Trypsin-like serine proteases"/>
    <property type="match status" value="1"/>
</dbReference>
<dbReference type="SUPFAM" id="SSF50494">
    <property type="entry name" value="Trypsin-like serine proteases"/>
    <property type="match status" value="1"/>
</dbReference>
<evidence type="ECO:0000256" key="7">
    <source>
        <dbReference type="ARBA" id="ARBA00022968"/>
    </source>
</evidence>
<keyword evidence="11" id="KW-0325">Glycoprotein</keyword>
<evidence type="ECO:0000256" key="13">
    <source>
        <dbReference type="ARBA" id="ARBA00071705"/>
    </source>
</evidence>
<dbReference type="Pfam" id="PF15494">
    <property type="entry name" value="SRCR_2"/>
    <property type="match status" value="1"/>
</dbReference>
<evidence type="ECO:0000256" key="8">
    <source>
        <dbReference type="ARBA" id="ARBA00022989"/>
    </source>
</evidence>